<proteinExistence type="predicted"/>
<dbReference type="Proteomes" id="UP000824890">
    <property type="component" value="Unassembled WGS sequence"/>
</dbReference>
<gene>
    <name evidence="1" type="ORF">HID58_074164</name>
</gene>
<organism evidence="1 2">
    <name type="scientific">Brassica napus</name>
    <name type="common">Rape</name>
    <dbReference type="NCBI Taxonomy" id="3708"/>
    <lineage>
        <taxon>Eukaryota</taxon>
        <taxon>Viridiplantae</taxon>
        <taxon>Streptophyta</taxon>
        <taxon>Embryophyta</taxon>
        <taxon>Tracheophyta</taxon>
        <taxon>Spermatophyta</taxon>
        <taxon>Magnoliopsida</taxon>
        <taxon>eudicotyledons</taxon>
        <taxon>Gunneridae</taxon>
        <taxon>Pentapetalae</taxon>
        <taxon>rosids</taxon>
        <taxon>malvids</taxon>
        <taxon>Brassicales</taxon>
        <taxon>Brassicaceae</taxon>
        <taxon>Brassiceae</taxon>
        <taxon>Brassica</taxon>
    </lineage>
</organism>
<protein>
    <submittedName>
        <fullName evidence="1">Uncharacterized protein</fullName>
    </submittedName>
</protein>
<name>A0ABQ7YG53_BRANA</name>
<evidence type="ECO:0000313" key="2">
    <source>
        <dbReference type="Proteomes" id="UP000824890"/>
    </source>
</evidence>
<reference evidence="1 2" key="1">
    <citation type="submission" date="2021-05" db="EMBL/GenBank/DDBJ databases">
        <title>Genome Assembly of Synthetic Allotetraploid Brassica napus Reveals Homoeologous Exchanges between Subgenomes.</title>
        <authorList>
            <person name="Davis J.T."/>
        </authorList>
    </citation>
    <scope>NUCLEOTIDE SEQUENCE [LARGE SCALE GENOMIC DNA]</scope>
    <source>
        <strain evidence="2">cv. Da-Ae</strain>
        <tissue evidence="1">Seedling</tissue>
    </source>
</reference>
<keyword evidence="2" id="KW-1185">Reference proteome</keyword>
<accession>A0ABQ7YG53</accession>
<comment type="caution">
    <text evidence="1">The sequence shown here is derived from an EMBL/GenBank/DDBJ whole genome shotgun (WGS) entry which is preliminary data.</text>
</comment>
<sequence>MNLYSEDPFSITVRLLIPMVKAGFRARINSWIIPGVNAFPNAIPGVPVSVLPTAPILGGLRLRALRDKEKTVRVSSRGRQTEPLLRLEACWWRGMGRTNQWLRGIPDLFESGGKKSACRSRTEFPYCRR</sequence>
<evidence type="ECO:0000313" key="1">
    <source>
        <dbReference type="EMBL" id="KAH0867142.1"/>
    </source>
</evidence>
<dbReference type="EMBL" id="JAGKQM010000017">
    <property type="protein sequence ID" value="KAH0867142.1"/>
    <property type="molecule type" value="Genomic_DNA"/>
</dbReference>